<evidence type="ECO:0000313" key="2">
    <source>
        <dbReference type="EMBL" id="KAK5837649.1"/>
    </source>
</evidence>
<feature type="domain" description="DUF7792" evidence="1">
    <location>
        <begin position="10"/>
        <end position="74"/>
    </location>
</feature>
<evidence type="ECO:0000313" key="3">
    <source>
        <dbReference type="Proteomes" id="UP001358586"/>
    </source>
</evidence>
<dbReference type="Pfam" id="PF25055">
    <property type="entry name" value="DUF7792"/>
    <property type="match status" value="1"/>
</dbReference>
<reference evidence="2 3" key="1">
    <citation type="submission" date="2023-03" db="EMBL/GenBank/DDBJ databases">
        <title>WGS of Gossypium arboreum.</title>
        <authorList>
            <person name="Yu D."/>
        </authorList>
    </citation>
    <scope>NUCLEOTIDE SEQUENCE [LARGE SCALE GENOMIC DNA]</scope>
    <source>
        <tissue evidence="2">Leaf</tissue>
    </source>
</reference>
<sequence length="76" mass="8590">MALDSDARKIFDLILLGEDVCLAVNQSNSFKVECGELRKRVSRFLEMLKNLLCFITSASTSLYLRSLNCMVAKLKD</sequence>
<gene>
    <name evidence="2" type="ORF">PVK06_006376</name>
</gene>
<protein>
    <recommendedName>
        <fullName evidence="1">DUF7792 domain-containing protein</fullName>
    </recommendedName>
</protein>
<dbReference type="InterPro" id="IPR056694">
    <property type="entry name" value="DUF7792"/>
</dbReference>
<evidence type="ECO:0000259" key="1">
    <source>
        <dbReference type="Pfam" id="PF25055"/>
    </source>
</evidence>
<comment type="caution">
    <text evidence="2">The sequence shown here is derived from an EMBL/GenBank/DDBJ whole genome shotgun (WGS) entry which is preliminary data.</text>
</comment>
<proteinExistence type="predicted"/>
<keyword evidence="3" id="KW-1185">Reference proteome</keyword>
<organism evidence="2 3">
    <name type="scientific">Gossypium arboreum</name>
    <name type="common">Tree cotton</name>
    <name type="synonym">Gossypium nanking</name>
    <dbReference type="NCBI Taxonomy" id="29729"/>
    <lineage>
        <taxon>Eukaryota</taxon>
        <taxon>Viridiplantae</taxon>
        <taxon>Streptophyta</taxon>
        <taxon>Embryophyta</taxon>
        <taxon>Tracheophyta</taxon>
        <taxon>Spermatophyta</taxon>
        <taxon>Magnoliopsida</taxon>
        <taxon>eudicotyledons</taxon>
        <taxon>Gunneridae</taxon>
        <taxon>Pentapetalae</taxon>
        <taxon>rosids</taxon>
        <taxon>malvids</taxon>
        <taxon>Malvales</taxon>
        <taxon>Malvaceae</taxon>
        <taxon>Malvoideae</taxon>
        <taxon>Gossypium</taxon>
    </lineage>
</organism>
<dbReference type="Proteomes" id="UP001358586">
    <property type="component" value="Chromosome 3"/>
</dbReference>
<accession>A0ABR0QF24</accession>
<name>A0ABR0QF24_GOSAR</name>
<dbReference type="EMBL" id="JARKNE010000003">
    <property type="protein sequence ID" value="KAK5837649.1"/>
    <property type="molecule type" value="Genomic_DNA"/>
</dbReference>